<reference evidence="2 3" key="1">
    <citation type="submission" date="2021-06" db="EMBL/GenBank/DDBJ databases">
        <authorList>
            <person name="Palmer J.M."/>
        </authorList>
    </citation>
    <scope>NUCLEOTIDE SEQUENCE [LARGE SCALE GENOMIC DNA]</scope>
    <source>
        <strain evidence="2 3">GA_2019</strain>
        <tissue evidence="2">Muscle</tissue>
    </source>
</reference>
<keyword evidence="3" id="KW-1185">Reference proteome</keyword>
<organism evidence="2 3">
    <name type="scientific">Goodea atripinnis</name>
    <dbReference type="NCBI Taxonomy" id="208336"/>
    <lineage>
        <taxon>Eukaryota</taxon>
        <taxon>Metazoa</taxon>
        <taxon>Chordata</taxon>
        <taxon>Craniata</taxon>
        <taxon>Vertebrata</taxon>
        <taxon>Euteleostomi</taxon>
        <taxon>Actinopterygii</taxon>
        <taxon>Neopterygii</taxon>
        <taxon>Teleostei</taxon>
        <taxon>Neoteleostei</taxon>
        <taxon>Acanthomorphata</taxon>
        <taxon>Ovalentaria</taxon>
        <taxon>Atherinomorphae</taxon>
        <taxon>Cyprinodontiformes</taxon>
        <taxon>Goodeidae</taxon>
        <taxon>Goodea</taxon>
    </lineage>
</organism>
<comment type="caution">
    <text evidence="2">The sequence shown here is derived from an EMBL/GenBank/DDBJ whole genome shotgun (WGS) entry which is preliminary data.</text>
</comment>
<sequence>MPSKPVKGENSIQAHLRPASVPSTYAGPSSPVMGTVAQVLSRARKLQRIKVNGMTVSVFSNYTDEIARARAAFMDYCR</sequence>
<dbReference type="Proteomes" id="UP001476798">
    <property type="component" value="Unassembled WGS sequence"/>
</dbReference>
<proteinExistence type="predicted"/>
<name>A0ABV0MKD8_9TELE</name>
<dbReference type="EMBL" id="JAHRIO010001833">
    <property type="protein sequence ID" value="MEQ2159179.1"/>
    <property type="molecule type" value="Genomic_DNA"/>
</dbReference>
<protein>
    <submittedName>
        <fullName evidence="2">Uncharacterized protein</fullName>
    </submittedName>
</protein>
<gene>
    <name evidence="2" type="ORF">GOODEAATRI_020036</name>
</gene>
<evidence type="ECO:0000256" key="1">
    <source>
        <dbReference type="SAM" id="MobiDB-lite"/>
    </source>
</evidence>
<feature type="region of interest" description="Disordered" evidence="1">
    <location>
        <begin position="1"/>
        <end position="30"/>
    </location>
</feature>
<evidence type="ECO:0000313" key="3">
    <source>
        <dbReference type="Proteomes" id="UP001476798"/>
    </source>
</evidence>
<accession>A0ABV0MKD8</accession>
<evidence type="ECO:0000313" key="2">
    <source>
        <dbReference type="EMBL" id="MEQ2159179.1"/>
    </source>
</evidence>